<feature type="transmembrane region" description="Helical" evidence="2">
    <location>
        <begin position="216"/>
        <end position="234"/>
    </location>
</feature>
<reference evidence="3 4" key="1">
    <citation type="submission" date="2016-10" db="EMBL/GenBank/DDBJ databases">
        <authorList>
            <person name="de Groot N.N."/>
        </authorList>
    </citation>
    <scope>NUCLEOTIDE SEQUENCE [LARGE SCALE GENOMIC DNA]</scope>
    <source>
        <strain evidence="3 4">DSM 43019</strain>
    </source>
</reference>
<sequence length="453" mass="48246">MTAVAAAAHAGPAPRTTKNRSLPSWPVAGTLLLYPLWWALGLGVLIFPMTAAVMLFLLVRRRAAGRTLRLPPGFAWWAVFLIAVVASIAALGADPAGTVPERATERLLAVVYKLAMYVSLTVLLVYAGNLTEAELSRRRLVRLLAGMFVLTVAGGLLGMVAGTFEFTSPVEWLLPAGVRSKGFVRSLVHPYAAQIMDLVGGEKPRPAAPWGYTNTWGNNFCLLAPWLVVAAWWTRGAGRKLLAVLCLAVSVIPAVASLNRGLWIGVGLLVVYVAFRHLLAGRLWILAALPLAAAALTLAMVATPLGATVEARLDNGKSNGVRSFLIDKALDGFTGSPVIGYGGTRNTLGGRNSITVGESAGCEHCGNFTVGGNGQLWQLIYAHGAVGTIGYLGFFAYGLWRFRRDRSPIGIAGSAALVTSFSAMLWYNSLVTPLAFMVLAYALLWRNSDGGER</sequence>
<dbReference type="STRING" id="35752.SAMN05421541_110159"/>
<dbReference type="OrthoDB" id="3774626at2"/>
<dbReference type="AlphaFoldDB" id="A0A1I2IM07"/>
<keyword evidence="2" id="KW-0472">Membrane</keyword>
<feature type="transmembrane region" description="Helical" evidence="2">
    <location>
        <begin position="140"/>
        <end position="164"/>
    </location>
</feature>
<dbReference type="Proteomes" id="UP000199645">
    <property type="component" value="Unassembled WGS sequence"/>
</dbReference>
<dbReference type="InterPro" id="IPR051533">
    <property type="entry name" value="WaaL-like"/>
</dbReference>
<dbReference type="PANTHER" id="PTHR37422:SF13">
    <property type="entry name" value="LIPOPOLYSACCHARIDE BIOSYNTHESIS PROTEIN PA4999-RELATED"/>
    <property type="match status" value="1"/>
</dbReference>
<feature type="transmembrane region" description="Helical" evidence="2">
    <location>
        <begin position="421"/>
        <end position="444"/>
    </location>
</feature>
<feature type="transmembrane region" description="Helical" evidence="2">
    <location>
        <begin position="110"/>
        <end position="128"/>
    </location>
</feature>
<organism evidence="3 4">
    <name type="scientific">Actinoplanes philippinensis</name>
    <dbReference type="NCBI Taxonomy" id="35752"/>
    <lineage>
        <taxon>Bacteria</taxon>
        <taxon>Bacillati</taxon>
        <taxon>Actinomycetota</taxon>
        <taxon>Actinomycetes</taxon>
        <taxon>Micromonosporales</taxon>
        <taxon>Micromonosporaceae</taxon>
        <taxon>Actinoplanes</taxon>
    </lineage>
</organism>
<feature type="transmembrane region" description="Helical" evidence="2">
    <location>
        <begin position="70"/>
        <end position="90"/>
    </location>
</feature>
<evidence type="ECO:0008006" key="5">
    <source>
        <dbReference type="Google" id="ProtNLM"/>
    </source>
</evidence>
<dbReference type="PANTHER" id="PTHR37422">
    <property type="entry name" value="TEICHURONIC ACID BIOSYNTHESIS PROTEIN TUAE"/>
    <property type="match status" value="1"/>
</dbReference>
<feature type="transmembrane region" description="Helical" evidence="2">
    <location>
        <begin position="286"/>
        <end position="307"/>
    </location>
</feature>
<evidence type="ECO:0000313" key="4">
    <source>
        <dbReference type="Proteomes" id="UP000199645"/>
    </source>
</evidence>
<keyword evidence="2" id="KW-1133">Transmembrane helix</keyword>
<feature type="compositionally biased region" description="Low complexity" evidence="1">
    <location>
        <begin position="1"/>
        <end position="13"/>
    </location>
</feature>
<keyword evidence="4" id="KW-1185">Reference proteome</keyword>
<feature type="transmembrane region" description="Helical" evidence="2">
    <location>
        <begin position="36"/>
        <end position="58"/>
    </location>
</feature>
<evidence type="ECO:0000256" key="1">
    <source>
        <dbReference type="SAM" id="MobiDB-lite"/>
    </source>
</evidence>
<feature type="transmembrane region" description="Helical" evidence="2">
    <location>
        <begin position="262"/>
        <end position="279"/>
    </location>
</feature>
<feature type="transmembrane region" description="Helical" evidence="2">
    <location>
        <begin position="380"/>
        <end position="400"/>
    </location>
</feature>
<keyword evidence="2" id="KW-0812">Transmembrane</keyword>
<gene>
    <name evidence="3" type="ORF">SAMN05421541_110159</name>
</gene>
<protein>
    <recommendedName>
        <fullName evidence="5">O-Antigen ligase</fullName>
    </recommendedName>
</protein>
<feature type="region of interest" description="Disordered" evidence="1">
    <location>
        <begin position="1"/>
        <end position="20"/>
    </location>
</feature>
<dbReference type="RefSeq" id="WP_093618649.1">
    <property type="nucleotide sequence ID" value="NZ_BOMT01000056.1"/>
</dbReference>
<dbReference type="EMBL" id="FONV01000010">
    <property type="protein sequence ID" value="SFF42720.1"/>
    <property type="molecule type" value="Genomic_DNA"/>
</dbReference>
<proteinExistence type="predicted"/>
<evidence type="ECO:0000313" key="3">
    <source>
        <dbReference type="EMBL" id="SFF42720.1"/>
    </source>
</evidence>
<accession>A0A1I2IM07</accession>
<evidence type="ECO:0000256" key="2">
    <source>
        <dbReference type="SAM" id="Phobius"/>
    </source>
</evidence>
<feature type="transmembrane region" description="Helical" evidence="2">
    <location>
        <begin position="241"/>
        <end position="256"/>
    </location>
</feature>
<name>A0A1I2IM07_9ACTN</name>